<dbReference type="Proteomes" id="UP000828118">
    <property type="component" value="Segment"/>
</dbReference>
<name>A0AAE7UUW9_9CAUD</name>
<keyword evidence="2" id="KW-1185">Reference proteome</keyword>
<protein>
    <submittedName>
        <fullName evidence="1">Uncharacterized protein</fullName>
    </submittedName>
</protein>
<dbReference type="EMBL" id="MW633168">
    <property type="protein sequence ID" value="QVW28009.1"/>
    <property type="molecule type" value="Genomic_DNA"/>
</dbReference>
<proteinExistence type="predicted"/>
<accession>A0AAE7UUW9</accession>
<organism evidence="1 2">
    <name type="scientific">Enterococcus phage MDA2</name>
    <dbReference type="NCBI Taxonomy" id="2816459"/>
    <lineage>
        <taxon>Viruses</taxon>
        <taxon>Duplodnaviria</taxon>
        <taxon>Heunggongvirae</taxon>
        <taxon>Uroviricota</taxon>
        <taxon>Caudoviricetes</taxon>
        <taxon>Herelleviridae</taxon>
        <taxon>Brockvirinae</taxon>
        <taxon>Kochikohdavirus</taxon>
        <taxon>Kochikohdavirus mda2</taxon>
    </lineage>
</organism>
<evidence type="ECO:0000313" key="2">
    <source>
        <dbReference type="Proteomes" id="UP000828118"/>
    </source>
</evidence>
<sequence>MFFVNRKVHFFLNYFFLLYKGRKTDNLGTVAIKVNPHGLTLHR</sequence>
<evidence type="ECO:0000313" key="1">
    <source>
        <dbReference type="EMBL" id="QVW28009.1"/>
    </source>
</evidence>
<reference evidence="1 2" key="1">
    <citation type="submission" date="2021-02" db="EMBL/GenBank/DDBJ databases">
        <title>Isolation and Efficacy of Vancomycin Resistant Enterococci-specific Bacteriophages in Wax Moth Larvae Model Galleria mellonella.</title>
        <authorList>
            <person name="El Haddad L."/>
            <person name="Harb C.P."/>
            <person name="Clark J.R."/>
            <person name="Terwilliger A.L."/>
            <person name="Chaftari C."/>
            <person name="Duna M."/>
            <person name="Youssef S."/>
            <person name="Stibich M."/>
            <person name="Maresso A."/>
            <person name="Chemaly R.F."/>
        </authorList>
    </citation>
    <scope>NUCLEOTIDE SEQUENCE [LARGE SCALE GENOMIC DNA]</scope>
</reference>